<dbReference type="PANTHER" id="PTHR30213">
    <property type="entry name" value="INNER MEMBRANE PROTEIN YHJD"/>
    <property type="match status" value="1"/>
</dbReference>
<evidence type="ECO:0000256" key="6">
    <source>
        <dbReference type="SAM" id="MobiDB-lite"/>
    </source>
</evidence>
<dbReference type="InterPro" id="IPR017039">
    <property type="entry name" value="Virul_fac_BrkB"/>
</dbReference>
<organism evidence="8 9">
    <name type="scientific">Lentzea tibetensis</name>
    <dbReference type="NCBI Taxonomy" id="2591470"/>
    <lineage>
        <taxon>Bacteria</taxon>
        <taxon>Bacillati</taxon>
        <taxon>Actinomycetota</taxon>
        <taxon>Actinomycetes</taxon>
        <taxon>Pseudonocardiales</taxon>
        <taxon>Pseudonocardiaceae</taxon>
        <taxon>Lentzea</taxon>
    </lineage>
</organism>
<protein>
    <submittedName>
        <fullName evidence="8">YihY/virulence factor BrkB family protein</fullName>
    </submittedName>
</protein>
<feature type="region of interest" description="Disordered" evidence="6">
    <location>
        <begin position="330"/>
        <end position="363"/>
    </location>
</feature>
<feature type="transmembrane region" description="Helical" evidence="7">
    <location>
        <begin position="84"/>
        <end position="106"/>
    </location>
</feature>
<keyword evidence="4 7" id="KW-1133">Transmembrane helix</keyword>
<gene>
    <name evidence="8" type="ORF">FKR81_02040</name>
</gene>
<proteinExistence type="predicted"/>
<dbReference type="AlphaFoldDB" id="A0A563F325"/>
<keyword evidence="2" id="KW-1003">Cell membrane</keyword>
<dbReference type="OrthoDB" id="9781030at2"/>
<evidence type="ECO:0000256" key="7">
    <source>
        <dbReference type="SAM" id="Phobius"/>
    </source>
</evidence>
<evidence type="ECO:0000256" key="4">
    <source>
        <dbReference type="ARBA" id="ARBA00022989"/>
    </source>
</evidence>
<dbReference type="Pfam" id="PF03631">
    <property type="entry name" value="Virul_fac_BrkB"/>
    <property type="match status" value="1"/>
</dbReference>
<feature type="transmembrane region" description="Helical" evidence="7">
    <location>
        <begin position="300"/>
        <end position="321"/>
    </location>
</feature>
<feature type="region of interest" description="Disordered" evidence="6">
    <location>
        <begin position="31"/>
        <end position="56"/>
    </location>
</feature>
<dbReference type="GO" id="GO:0005886">
    <property type="term" value="C:plasma membrane"/>
    <property type="evidence" value="ECO:0007669"/>
    <property type="project" value="UniProtKB-SubCell"/>
</dbReference>
<evidence type="ECO:0000313" key="9">
    <source>
        <dbReference type="Proteomes" id="UP000316639"/>
    </source>
</evidence>
<sequence length="363" mass="38780">MPSSASPSGGESGRSSGYACRDSITEVCTVAKHDQRDTRDARVAETNDRPDKPTELSKHSWWQVLRRTVKEFQRDNLTDWAAALTYYGVLSIFPGLVVLTAVLGLLGPSATQTVIDNINTVVPGEGKNVLINAIRELQQSSGAAGPLAILGLVGALWSASGYVAAFMRASNSIYEMPEGRPVWKTWPLRLLLTVAVVVLLAVCALGVVATGTLAERIGQLLGIGSTGVLVWDIAKWPVIAALVALAFALLYWAAPNVKHPGFRWLSPGGALAVLVWALASVGFAIYVANFGSYNKTYGSLAGVIVFLVWLWISNIAVLLGAEFDAELARGQQIESGQPPEQEPFLPARDTRAMDEDPPPATDG</sequence>
<accession>A0A563F325</accession>
<dbReference type="EMBL" id="VOBR01000001">
    <property type="protein sequence ID" value="TWP54350.1"/>
    <property type="molecule type" value="Genomic_DNA"/>
</dbReference>
<comment type="subcellular location">
    <subcellularLocation>
        <location evidence="1">Cell membrane</location>
        <topology evidence="1">Multi-pass membrane protein</topology>
    </subcellularLocation>
</comment>
<dbReference type="NCBIfam" id="TIGR00765">
    <property type="entry name" value="yihY_not_rbn"/>
    <property type="match status" value="1"/>
</dbReference>
<dbReference type="PIRSF" id="PIRSF035875">
    <property type="entry name" value="RNase_BN"/>
    <property type="match status" value="1"/>
</dbReference>
<feature type="transmembrane region" description="Helical" evidence="7">
    <location>
        <begin position="147"/>
        <end position="167"/>
    </location>
</feature>
<comment type="caution">
    <text evidence="8">The sequence shown here is derived from an EMBL/GenBank/DDBJ whole genome shotgun (WGS) entry which is preliminary data.</text>
</comment>
<keyword evidence="9" id="KW-1185">Reference proteome</keyword>
<name>A0A563F325_9PSEU</name>
<dbReference type="Proteomes" id="UP000316639">
    <property type="component" value="Unassembled WGS sequence"/>
</dbReference>
<keyword evidence="5 7" id="KW-0472">Membrane</keyword>
<keyword evidence="3 7" id="KW-0812">Transmembrane</keyword>
<evidence type="ECO:0000313" key="8">
    <source>
        <dbReference type="EMBL" id="TWP54350.1"/>
    </source>
</evidence>
<reference evidence="8 9" key="1">
    <citation type="submission" date="2019-07" db="EMBL/GenBank/DDBJ databases">
        <title>Lentzea xizangensis sp. nov., isolated from Qinghai-Tibetan Plateau Soils.</title>
        <authorList>
            <person name="Huang J."/>
        </authorList>
    </citation>
    <scope>NUCLEOTIDE SEQUENCE [LARGE SCALE GENOMIC DNA]</scope>
    <source>
        <strain evidence="8 9">FXJ1.1311</strain>
    </source>
</reference>
<dbReference type="PANTHER" id="PTHR30213:SF0">
    <property type="entry name" value="UPF0761 MEMBRANE PROTEIN YIHY"/>
    <property type="match status" value="1"/>
</dbReference>
<evidence type="ECO:0000256" key="3">
    <source>
        <dbReference type="ARBA" id="ARBA00022692"/>
    </source>
</evidence>
<feature type="transmembrane region" description="Helical" evidence="7">
    <location>
        <begin position="264"/>
        <end position="288"/>
    </location>
</feature>
<evidence type="ECO:0000256" key="5">
    <source>
        <dbReference type="ARBA" id="ARBA00023136"/>
    </source>
</evidence>
<feature type="transmembrane region" description="Helical" evidence="7">
    <location>
        <begin position="188"/>
        <end position="213"/>
    </location>
</feature>
<evidence type="ECO:0000256" key="1">
    <source>
        <dbReference type="ARBA" id="ARBA00004651"/>
    </source>
</evidence>
<evidence type="ECO:0000256" key="2">
    <source>
        <dbReference type="ARBA" id="ARBA00022475"/>
    </source>
</evidence>
<feature type="transmembrane region" description="Helical" evidence="7">
    <location>
        <begin position="233"/>
        <end position="252"/>
    </location>
</feature>